<comment type="caution">
    <text evidence="7">The sequence shown here is derived from an EMBL/GenBank/DDBJ whole genome shotgun (WGS) entry which is preliminary data.</text>
</comment>
<keyword evidence="2 4" id="KW-0479">Metal-binding</keyword>
<dbReference type="SMART" id="SM00065">
    <property type="entry name" value="GAF"/>
    <property type="match status" value="1"/>
</dbReference>
<feature type="non-terminal residue" evidence="7">
    <location>
        <position position="938"/>
    </location>
</feature>
<sequence>MKRSRPSLTSRPSMRVNKAGDSSTARDLSKLRPPIQEGRPRTPPPTSDTLSIPLPLLTSILTSLQDNSTQESIYDALSALCLNTAVEMEVEKVDIFVINNVSGFLAPMTFGLNPNGDLSKLVAINNNRSENSDIDTADTFDGCVLPTSLPMIKDVLAKGQPRYTSSNEGETLENMLSSDLVATLEAKVGSGWKMKDVMAVPIKCTRMSEHLVAVFLCQNKVDGTPFEDLDVPIPMQLSQFAGIALSSLEMMWESSAKQSKLRLVLDTFRSLADDVNLGEQLHTLFTETKRIVGSDDLTLYLSAHDGKHMKIVHTSMESEKENPFLNIDLTSIPGVVAATKSVVHATRGQPDSPFTSLLKENQHSVLAAPVIYLDKVEAVIVAVDHGADRVFSMDDHDVLMMLGTSTGVLLHHSYILKDAIWASRLADATGRLIKGLSNPYVTLSQVVAEVTKDSSLLVPCADATLYLVDYIKRELWTFDEEGTLANEAKVIAEKSLDSATDHTSCVARSGKPYLGEASQNDADVIRTTVFAFSSMVSIPVFGHAIDTAASASKTVVAVMQLKNKTDLYGNVVKFTDDDLLILQNFCLKLGDTLKSKMLDFTNRKLKADKDKDDSSRTLFSISREYATTEFKNNLAAKGHAAFRKATKRLSSAVLNLGNRAATDSPGADDVEAHSPANIPRTSDMLKVKPESQALASQDNKLSLWSGDNAADGRRDSTTGRDRNSMIMYQARDHLMQEIDLPELKDKTISSWSFNVLDMSLTQCEAYMYHLFDEFGLIDEFELDKSIVIDFIGAALSGYRGVDYHNFLHATQVTHQTGWLLLRTQSANDYFVLGMLIAALCHDVDHPGNNNSFEIEADTPLARLYAYDSVLERHHAAKCLEILHRDENNVLAVLGKEDSFKVKNVIVEAILSTDLNFHSNLIRKLKEIGPQGFEFIDQQ</sequence>
<dbReference type="InterPro" id="IPR003018">
    <property type="entry name" value="GAF"/>
</dbReference>
<evidence type="ECO:0000256" key="3">
    <source>
        <dbReference type="ARBA" id="ARBA00022801"/>
    </source>
</evidence>
<evidence type="ECO:0000313" key="7">
    <source>
        <dbReference type="EMBL" id="GMI40519.1"/>
    </source>
</evidence>
<dbReference type="Proteomes" id="UP001165060">
    <property type="component" value="Unassembled WGS sequence"/>
</dbReference>
<feature type="region of interest" description="Disordered" evidence="5">
    <location>
        <begin position="1"/>
        <end position="51"/>
    </location>
</feature>
<dbReference type="Gene3D" id="1.10.1300.10">
    <property type="entry name" value="3'5'-cyclic nucleotide phosphodiesterase, catalytic domain"/>
    <property type="match status" value="1"/>
</dbReference>
<comment type="cofactor">
    <cofactor evidence="4">
        <name>a divalent metal cation</name>
        <dbReference type="ChEBI" id="CHEBI:60240"/>
    </cofactor>
    <text evidence="4">Binds 2 divalent metal cations per subunit. Site 1 may preferentially bind zinc ions, while site 2 has a preference for magnesium and/or manganese ions.</text>
</comment>
<name>A0ABQ6N5Y7_9STRA</name>
<dbReference type="SUPFAM" id="SSF109604">
    <property type="entry name" value="HD-domain/PDEase-like"/>
    <property type="match status" value="1"/>
</dbReference>
<dbReference type="SUPFAM" id="SSF55781">
    <property type="entry name" value="GAF domain-like"/>
    <property type="match status" value="3"/>
</dbReference>
<evidence type="ECO:0000313" key="8">
    <source>
        <dbReference type="Proteomes" id="UP001165060"/>
    </source>
</evidence>
<dbReference type="InterPro" id="IPR023174">
    <property type="entry name" value="PDEase_CS"/>
</dbReference>
<evidence type="ECO:0000259" key="6">
    <source>
        <dbReference type="PROSITE" id="PS51845"/>
    </source>
</evidence>
<feature type="domain" description="PDEase" evidence="6">
    <location>
        <begin position="722"/>
        <end position="938"/>
    </location>
</feature>
<gene>
    <name evidence="7" type="ORF">TeGR_g7574</name>
</gene>
<dbReference type="InterPro" id="IPR003607">
    <property type="entry name" value="HD/PDEase_dom"/>
</dbReference>
<comment type="similarity">
    <text evidence="4">Belongs to the cyclic nucleotide phosphodiesterase family.</text>
</comment>
<keyword evidence="8" id="KW-1185">Reference proteome</keyword>
<proteinExistence type="inferred from homology"/>
<evidence type="ECO:0000256" key="2">
    <source>
        <dbReference type="ARBA" id="ARBA00022723"/>
    </source>
</evidence>
<evidence type="ECO:0000256" key="4">
    <source>
        <dbReference type="RuleBase" id="RU363067"/>
    </source>
</evidence>
<evidence type="ECO:0000256" key="5">
    <source>
        <dbReference type="SAM" id="MobiDB-lite"/>
    </source>
</evidence>
<keyword evidence="1" id="KW-0140">cGMP</keyword>
<dbReference type="InterPro" id="IPR036971">
    <property type="entry name" value="PDEase_catalytic_dom_sf"/>
</dbReference>
<feature type="region of interest" description="Disordered" evidence="5">
    <location>
        <begin position="660"/>
        <end position="684"/>
    </location>
</feature>
<dbReference type="CDD" id="cd00077">
    <property type="entry name" value="HDc"/>
    <property type="match status" value="1"/>
</dbReference>
<dbReference type="EC" id="3.1.4.-" evidence="4"/>
<protein>
    <recommendedName>
        <fullName evidence="4">Phosphodiesterase</fullName>
        <ecNumber evidence="4">3.1.4.-</ecNumber>
    </recommendedName>
</protein>
<dbReference type="Pfam" id="PF00233">
    <property type="entry name" value="PDEase_I"/>
    <property type="match status" value="1"/>
</dbReference>
<dbReference type="PANTHER" id="PTHR11347">
    <property type="entry name" value="CYCLIC NUCLEOTIDE PHOSPHODIESTERASE"/>
    <property type="match status" value="1"/>
</dbReference>
<feature type="compositionally biased region" description="Polar residues" evidence="5">
    <location>
        <begin position="1"/>
        <end position="12"/>
    </location>
</feature>
<accession>A0ABQ6N5Y7</accession>
<evidence type="ECO:0000256" key="1">
    <source>
        <dbReference type="ARBA" id="ARBA00022535"/>
    </source>
</evidence>
<keyword evidence="3 4" id="KW-0378">Hydrolase</keyword>
<dbReference type="PROSITE" id="PS51845">
    <property type="entry name" value="PDEASE_I_2"/>
    <property type="match status" value="1"/>
</dbReference>
<dbReference type="InterPro" id="IPR002073">
    <property type="entry name" value="PDEase_catalytic_dom"/>
</dbReference>
<reference evidence="7 8" key="1">
    <citation type="journal article" date="2023" name="Commun. Biol.">
        <title>Genome analysis of Parmales, the sister group of diatoms, reveals the evolutionary specialization of diatoms from phago-mixotrophs to photoautotrophs.</title>
        <authorList>
            <person name="Ban H."/>
            <person name="Sato S."/>
            <person name="Yoshikawa S."/>
            <person name="Yamada K."/>
            <person name="Nakamura Y."/>
            <person name="Ichinomiya M."/>
            <person name="Sato N."/>
            <person name="Blanc-Mathieu R."/>
            <person name="Endo H."/>
            <person name="Kuwata A."/>
            <person name="Ogata H."/>
        </authorList>
    </citation>
    <scope>NUCLEOTIDE SEQUENCE [LARGE SCALE GENOMIC DNA]</scope>
</reference>
<dbReference type="InterPro" id="IPR023088">
    <property type="entry name" value="PDEase"/>
</dbReference>
<dbReference type="Gene3D" id="3.30.450.40">
    <property type="match status" value="3"/>
</dbReference>
<dbReference type="InterPro" id="IPR029016">
    <property type="entry name" value="GAF-like_dom_sf"/>
</dbReference>
<dbReference type="PROSITE" id="PS00126">
    <property type="entry name" value="PDEASE_I_1"/>
    <property type="match status" value="1"/>
</dbReference>
<dbReference type="EMBL" id="BRYB01002162">
    <property type="protein sequence ID" value="GMI40519.1"/>
    <property type="molecule type" value="Genomic_DNA"/>
</dbReference>
<organism evidence="7 8">
    <name type="scientific">Tetraparma gracilis</name>
    <dbReference type="NCBI Taxonomy" id="2962635"/>
    <lineage>
        <taxon>Eukaryota</taxon>
        <taxon>Sar</taxon>
        <taxon>Stramenopiles</taxon>
        <taxon>Ochrophyta</taxon>
        <taxon>Bolidophyceae</taxon>
        <taxon>Parmales</taxon>
        <taxon>Triparmaceae</taxon>
        <taxon>Tetraparma</taxon>
    </lineage>
</organism>
<dbReference type="PRINTS" id="PR00387">
    <property type="entry name" value="PDIESTERASE1"/>
</dbReference>